<dbReference type="PRINTS" id="PR00007">
    <property type="entry name" value="COMPLEMNTC1Q"/>
</dbReference>
<dbReference type="InterPro" id="IPR008983">
    <property type="entry name" value="Tumour_necrosis_fac-like_dom"/>
</dbReference>
<dbReference type="SUPFAM" id="SSF49842">
    <property type="entry name" value="TNF-like"/>
    <property type="match status" value="1"/>
</dbReference>
<sequence>MSSNEHAPSRHHTLIFDVPRTNIGNSYNKYSGLFTAPSNGVYHFSWTIYSGCHSNIPTEILRNDEIYGAALADSEEDCDAHESTTNVIIELNQGDIVFIRTNSKANSQGDIKITEGLRSTFSGFKLN</sequence>
<dbReference type="PROSITE" id="PS50871">
    <property type="entry name" value="C1Q"/>
    <property type="match status" value="1"/>
</dbReference>
<dbReference type="SMART" id="SM00110">
    <property type="entry name" value="C1Q"/>
    <property type="match status" value="1"/>
</dbReference>
<dbReference type="EMBL" id="VSWD01000013">
    <property type="protein sequence ID" value="KAK3084369.1"/>
    <property type="molecule type" value="Genomic_DNA"/>
</dbReference>
<dbReference type="Proteomes" id="UP001186944">
    <property type="component" value="Unassembled WGS sequence"/>
</dbReference>
<dbReference type="InterPro" id="IPR050822">
    <property type="entry name" value="Cerebellin_Synaptic_Org"/>
</dbReference>
<evidence type="ECO:0000313" key="6">
    <source>
        <dbReference type="Proteomes" id="UP001186944"/>
    </source>
</evidence>
<evidence type="ECO:0000256" key="2">
    <source>
        <dbReference type="ARBA" id="ARBA00022525"/>
    </source>
</evidence>
<evidence type="ECO:0000256" key="3">
    <source>
        <dbReference type="ARBA" id="ARBA00022729"/>
    </source>
</evidence>
<dbReference type="PANTHER" id="PTHR22923:SF116">
    <property type="entry name" value="C1Q DOMAIN-CONTAINING PROTEIN"/>
    <property type="match status" value="1"/>
</dbReference>
<protein>
    <recommendedName>
        <fullName evidence="4">C1q domain-containing protein</fullName>
    </recommendedName>
</protein>
<dbReference type="Pfam" id="PF00386">
    <property type="entry name" value="C1q"/>
    <property type="match status" value="1"/>
</dbReference>
<dbReference type="InterPro" id="IPR001073">
    <property type="entry name" value="C1q_dom"/>
</dbReference>
<dbReference type="Gene3D" id="2.60.120.40">
    <property type="match status" value="1"/>
</dbReference>
<comment type="caution">
    <text evidence="5">The sequence shown here is derived from an EMBL/GenBank/DDBJ whole genome shotgun (WGS) entry which is preliminary data.</text>
</comment>
<dbReference type="GO" id="GO:0005576">
    <property type="term" value="C:extracellular region"/>
    <property type="evidence" value="ECO:0007669"/>
    <property type="project" value="UniProtKB-SubCell"/>
</dbReference>
<keyword evidence="6" id="KW-1185">Reference proteome</keyword>
<organism evidence="5 6">
    <name type="scientific">Pinctada imbricata</name>
    <name type="common">Atlantic pearl-oyster</name>
    <name type="synonym">Pinctada martensii</name>
    <dbReference type="NCBI Taxonomy" id="66713"/>
    <lineage>
        <taxon>Eukaryota</taxon>
        <taxon>Metazoa</taxon>
        <taxon>Spiralia</taxon>
        <taxon>Lophotrochozoa</taxon>
        <taxon>Mollusca</taxon>
        <taxon>Bivalvia</taxon>
        <taxon>Autobranchia</taxon>
        <taxon>Pteriomorphia</taxon>
        <taxon>Pterioida</taxon>
        <taxon>Pterioidea</taxon>
        <taxon>Pteriidae</taxon>
        <taxon>Pinctada</taxon>
    </lineage>
</organism>
<proteinExistence type="predicted"/>
<gene>
    <name evidence="5" type="ORF">FSP39_012334</name>
</gene>
<accession>A0AA89BR25</accession>
<keyword evidence="3" id="KW-0732">Signal</keyword>
<evidence type="ECO:0000259" key="4">
    <source>
        <dbReference type="PROSITE" id="PS50871"/>
    </source>
</evidence>
<name>A0AA89BR25_PINIB</name>
<evidence type="ECO:0000256" key="1">
    <source>
        <dbReference type="ARBA" id="ARBA00004613"/>
    </source>
</evidence>
<reference evidence="5" key="1">
    <citation type="submission" date="2019-08" db="EMBL/GenBank/DDBJ databases">
        <title>The improved chromosome-level genome for the pearl oyster Pinctada fucata martensii using PacBio sequencing and Hi-C.</title>
        <authorList>
            <person name="Zheng Z."/>
        </authorList>
    </citation>
    <scope>NUCLEOTIDE SEQUENCE</scope>
    <source>
        <strain evidence="5">ZZ-2019</strain>
        <tissue evidence="5">Adductor muscle</tissue>
    </source>
</reference>
<dbReference type="PANTHER" id="PTHR22923">
    <property type="entry name" value="CEREBELLIN-RELATED"/>
    <property type="match status" value="1"/>
</dbReference>
<comment type="subcellular location">
    <subcellularLocation>
        <location evidence="1">Secreted</location>
    </subcellularLocation>
</comment>
<evidence type="ECO:0000313" key="5">
    <source>
        <dbReference type="EMBL" id="KAK3084369.1"/>
    </source>
</evidence>
<dbReference type="AlphaFoldDB" id="A0AA89BR25"/>
<feature type="domain" description="C1q" evidence="4">
    <location>
        <begin position="1"/>
        <end position="127"/>
    </location>
</feature>
<keyword evidence="2" id="KW-0964">Secreted</keyword>